<gene>
    <name evidence="6" type="ORF">GCM10009554_68570</name>
</gene>
<dbReference type="InterPro" id="IPR009057">
    <property type="entry name" value="Homeodomain-like_sf"/>
</dbReference>
<keyword evidence="3" id="KW-0804">Transcription</keyword>
<evidence type="ECO:0000256" key="3">
    <source>
        <dbReference type="ARBA" id="ARBA00023163"/>
    </source>
</evidence>
<dbReference type="Proteomes" id="UP001500542">
    <property type="component" value="Unassembled WGS sequence"/>
</dbReference>
<evidence type="ECO:0000313" key="7">
    <source>
        <dbReference type="Proteomes" id="UP001500542"/>
    </source>
</evidence>
<feature type="domain" description="HTH tetR-type" evidence="5">
    <location>
        <begin position="21"/>
        <end position="81"/>
    </location>
</feature>
<feature type="DNA-binding region" description="H-T-H motif" evidence="4">
    <location>
        <begin position="44"/>
        <end position="63"/>
    </location>
</feature>
<dbReference type="EMBL" id="BAAAHK010000019">
    <property type="protein sequence ID" value="GAA0957599.1"/>
    <property type="molecule type" value="Genomic_DNA"/>
</dbReference>
<evidence type="ECO:0000256" key="2">
    <source>
        <dbReference type="ARBA" id="ARBA00023125"/>
    </source>
</evidence>
<comment type="caution">
    <text evidence="6">The sequence shown here is derived from an EMBL/GenBank/DDBJ whole genome shotgun (WGS) entry which is preliminary data.</text>
</comment>
<dbReference type="Pfam" id="PF00440">
    <property type="entry name" value="TetR_N"/>
    <property type="match status" value="1"/>
</dbReference>
<reference evidence="6 7" key="1">
    <citation type="journal article" date="2019" name="Int. J. Syst. Evol. Microbiol.">
        <title>The Global Catalogue of Microorganisms (GCM) 10K type strain sequencing project: providing services to taxonomists for standard genome sequencing and annotation.</title>
        <authorList>
            <consortium name="The Broad Institute Genomics Platform"/>
            <consortium name="The Broad Institute Genome Sequencing Center for Infectious Disease"/>
            <person name="Wu L."/>
            <person name="Ma J."/>
        </authorList>
    </citation>
    <scope>NUCLEOTIDE SEQUENCE [LARGE SCALE GENOMIC DNA]</scope>
    <source>
        <strain evidence="6 7">JCM 10977</strain>
    </source>
</reference>
<dbReference type="PANTHER" id="PTHR30055:SF234">
    <property type="entry name" value="HTH-TYPE TRANSCRIPTIONAL REGULATOR BETI"/>
    <property type="match status" value="1"/>
</dbReference>
<name>A0ABN1RHZ2_9ACTN</name>
<keyword evidence="2 4" id="KW-0238">DNA-binding</keyword>
<organism evidence="6 7">
    <name type="scientific">Kribbella koreensis</name>
    <dbReference type="NCBI Taxonomy" id="57909"/>
    <lineage>
        <taxon>Bacteria</taxon>
        <taxon>Bacillati</taxon>
        <taxon>Actinomycetota</taxon>
        <taxon>Actinomycetes</taxon>
        <taxon>Propionibacteriales</taxon>
        <taxon>Kribbellaceae</taxon>
        <taxon>Kribbella</taxon>
    </lineage>
</organism>
<dbReference type="Gene3D" id="1.10.10.60">
    <property type="entry name" value="Homeodomain-like"/>
    <property type="match status" value="1"/>
</dbReference>
<proteinExistence type="predicted"/>
<evidence type="ECO:0000256" key="1">
    <source>
        <dbReference type="ARBA" id="ARBA00023015"/>
    </source>
</evidence>
<dbReference type="PROSITE" id="PS50977">
    <property type="entry name" value="HTH_TETR_2"/>
    <property type="match status" value="1"/>
</dbReference>
<dbReference type="Gene3D" id="1.10.357.10">
    <property type="entry name" value="Tetracycline Repressor, domain 2"/>
    <property type="match status" value="1"/>
</dbReference>
<accession>A0ABN1RHZ2</accession>
<keyword evidence="7" id="KW-1185">Reference proteome</keyword>
<evidence type="ECO:0000256" key="4">
    <source>
        <dbReference type="PROSITE-ProRule" id="PRU00335"/>
    </source>
</evidence>
<dbReference type="SUPFAM" id="SSF46689">
    <property type="entry name" value="Homeodomain-like"/>
    <property type="match status" value="1"/>
</dbReference>
<keyword evidence="1" id="KW-0805">Transcription regulation</keyword>
<dbReference type="PANTHER" id="PTHR30055">
    <property type="entry name" value="HTH-TYPE TRANSCRIPTIONAL REGULATOR RUTR"/>
    <property type="match status" value="1"/>
</dbReference>
<dbReference type="RefSeq" id="WP_343980090.1">
    <property type="nucleotide sequence ID" value="NZ_BAAAHK010000019.1"/>
</dbReference>
<sequence length="216" mass="24634">MLAKLLSMENQEVGRRERKKQQTRQLISDVATGLFMERGFDQVTVAEVAKAADVAVQTVFNHFPTKEDLLFDEDAWWLGPVRAIREADPGAGVIEVLEQYYLDELRMRLRSEHLVTWKAFARTIEESPALLARRRKNAEEMEVLMVQALQDRYPQLDPLGARVIAAQYQAAQKVLEAEFARVLPEQPQASHVARYEEAMEEAADVVFGALKHGWRG</sequence>
<protein>
    <recommendedName>
        <fullName evidence="5">HTH tetR-type domain-containing protein</fullName>
    </recommendedName>
</protein>
<evidence type="ECO:0000259" key="5">
    <source>
        <dbReference type="PROSITE" id="PS50977"/>
    </source>
</evidence>
<evidence type="ECO:0000313" key="6">
    <source>
        <dbReference type="EMBL" id="GAA0957599.1"/>
    </source>
</evidence>
<dbReference type="InterPro" id="IPR050109">
    <property type="entry name" value="HTH-type_TetR-like_transc_reg"/>
</dbReference>
<dbReference type="PRINTS" id="PR00455">
    <property type="entry name" value="HTHTETR"/>
</dbReference>
<dbReference type="InterPro" id="IPR001647">
    <property type="entry name" value="HTH_TetR"/>
</dbReference>